<protein>
    <recommendedName>
        <fullName evidence="2">HNH nuclease domain-containing protein</fullName>
    </recommendedName>
</protein>
<dbReference type="PATRIC" id="fig|710421.3.peg.1159"/>
<evidence type="ECO:0000256" key="1">
    <source>
        <dbReference type="SAM" id="MobiDB-lite"/>
    </source>
</evidence>
<sequence length="552" mass="60092">MFDQCYADVAIDVLAPEIERAAREEAQTSARRLAAIAELVHRTVDEDDERSRCSFDSWDLTAARVATALKISQRRASGQMRIAVALRYRLPRVAALHWLGQLSFRLVSETTWRTHLVDSDELIALIDAALAEGVVKWGPLSNARLVGQIEAVIERFDPEALRRSKDIMRTRDLHVGSCDDPSEVVAVWGRLSALDAAVLDRRLTEMANAVCDADPRSMGERRADALGALGNGSDRLTCRCGSSECPANDSMTSSVVVRVIADQAAIDAARKLIATEDAEQREKRASAREAEPATDSESATESEHEDEAEPALESAPTGCEPAAAPEPAAESEPAPESAVEPKRVNGFQPVSENGPTDSGLAVLPSKGMVPTVLLAEALRGGAKVKPVWMPGPDPEPGYRPSARLAEFIRARDMFCRFPNCDVPADRCDIDHVVPYPFGPTHPSNLNCKCRKHHLMKTFCGGSDGWRDEQRSDATVIWTAPDGCTYTTRPGSRLFFPAWDVTTADLPPPAANAPLGPDRSVLMPRRRRTRAAEEKARIKALRAQNVSPPGQSV</sequence>
<feature type="region of interest" description="Disordered" evidence="1">
    <location>
        <begin position="507"/>
        <end position="532"/>
    </location>
</feature>
<dbReference type="OrthoDB" id="4775237at2"/>
<proteinExistence type="predicted"/>
<dbReference type="CDD" id="cd00085">
    <property type="entry name" value="HNHc"/>
    <property type="match status" value="1"/>
</dbReference>
<dbReference type="AlphaFoldDB" id="I4BFA2"/>
<evidence type="ECO:0000313" key="3">
    <source>
        <dbReference type="EMBL" id="AFM15959.1"/>
    </source>
</evidence>
<dbReference type="eggNOG" id="COG1403">
    <property type="taxonomic scope" value="Bacteria"/>
</dbReference>
<reference evidence="3 4" key="1">
    <citation type="submission" date="2012-06" db="EMBL/GenBank/DDBJ databases">
        <title>Complete sequence of chromosome of Mycobacterium chubuense NBB4.</title>
        <authorList>
            <consortium name="US DOE Joint Genome Institute"/>
            <person name="Lucas S."/>
            <person name="Han J."/>
            <person name="Lapidus A."/>
            <person name="Cheng J.-F."/>
            <person name="Goodwin L."/>
            <person name="Pitluck S."/>
            <person name="Peters L."/>
            <person name="Mikhailova N."/>
            <person name="Teshima H."/>
            <person name="Detter J.C."/>
            <person name="Han C."/>
            <person name="Tapia R."/>
            <person name="Land M."/>
            <person name="Hauser L."/>
            <person name="Kyrpides N."/>
            <person name="Ivanova N."/>
            <person name="Pagani I."/>
            <person name="Mattes T."/>
            <person name="Holmes A."/>
            <person name="Rutledge P."/>
            <person name="Paulsen I."/>
            <person name="Coleman N."/>
            <person name="Woyke T."/>
        </authorList>
    </citation>
    <scope>NUCLEOTIDE SEQUENCE [LARGE SCALE GENOMIC DNA]</scope>
    <source>
        <strain evidence="3 4">NBB4</strain>
    </source>
</reference>
<dbReference type="Proteomes" id="UP000006057">
    <property type="component" value="Chromosome"/>
</dbReference>
<dbReference type="Pfam" id="PF02720">
    <property type="entry name" value="DUF222"/>
    <property type="match status" value="1"/>
</dbReference>
<feature type="compositionally biased region" description="Acidic residues" evidence="1">
    <location>
        <begin position="292"/>
        <end position="310"/>
    </location>
</feature>
<dbReference type="KEGG" id="mcb:Mycch_1151"/>
<accession>I4BFA2</accession>
<dbReference type="RefSeq" id="WP_014814442.1">
    <property type="nucleotide sequence ID" value="NC_018027.1"/>
</dbReference>
<dbReference type="InterPro" id="IPR003615">
    <property type="entry name" value="HNH_nuc"/>
</dbReference>
<dbReference type="SMART" id="SM00507">
    <property type="entry name" value="HNHc"/>
    <property type="match status" value="1"/>
</dbReference>
<gene>
    <name evidence="3" type="ordered locus">Mycch_1151</name>
</gene>
<dbReference type="EMBL" id="CP003053">
    <property type="protein sequence ID" value="AFM15959.1"/>
    <property type="molecule type" value="Genomic_DNA"/>
</dbReference>
<evidence type="ECO:0000259" key="2">
    <source>
        <dbReference type="SMART" id="SM00507"/>
    </source>
</evidence>
<name>I4BFA2_MYCCN</name>
<evidence type="ECO:0000313" key="4">
    <source>
        <dbReference type="Proteomes" id="UP000006057"/>
    </source>
</evidence>
<dbReference type="HOGENOM" id="CLU_021786_3_2_11"/>
<dbReference type="InterPro" id="IPR003870">
    <property type="entry name" value="DUF222"/>
</dbReference>
<organism evidence="3 4">
    <name type="scientific">Mycolicibacterium chubuense (strain NBB4)</name>
    <name type="common">Mycobacterium chubuense</name>
    <dbReference type="NCBI Taxonomy" id="710421"/>
    <lineage>
        <taxon>Bacteria</taxon>
        <taxon>Bacillati</taxon>
        <taxon>Actinomycetota</taxon>
        <taxon>Actinomycetes</taxon>
        <taxon>Mycobacteriales</taxon>
        <taxon>Mycobacteriaceae</taxon>
        <taxon>Mycolicibacterium</taxon>
    </lineage>
</organism>
<dbReference type="STRING" id="710421.Mycch_1151"/>
<feature type="domain" description="HNH nuclease" evidence="2">
    <location>
        <begin position="403"/>
        <end position="454"/>
    </location>
</feature>
<feature type="region of interest" description="Disordered" evidence="1">
    <location>
        <begin position="279"/>
        <end position="362"/>
    </location>
</feature>
<keyword evidence="4" id="KW-1185">Reference proteome</keyword>
<feature type="compositionally biased region" description="Low complexity" evidence="1">
    <location>
        <begin position="320"/>
        <end position="338"/>
    </location>
</feature>
<feature type="compositionally biased region" description="Basic and acidic residues" evidence="1">
    <location>
        <begin position="279"/>
        <end position="291"/>
    </location>
</feature>